<sequence>MKQIPQIIEKLTIPVNIKPTVHKHFLTSIFFYLFFSFSIFHINCVFMYKSHKYKGYKSSVDSYFKGSCSKYKTMRQIIILASLVACCVAAPASQQTTTVVKDHDLPLERPSPINPDVPSDPKPAEKITKITDPSEIVKHKREAEDNPYDHITRFAPTALPIRQNENKHSQESSEHSLEADSTHHRQKRENGQKKETRKSSKVSVPTPIPSRKAHPGPAPARDLPKSRQRRQVDPHLIGASTVPVAPLLYIDEKNKSTEEEVQHETNSEDPVVSEVGDHTEAHESESADVATPVKRDIPVPLVPKYHHPEESPKSGDNAEKEQKNSSEEDSNSKESSESNESHADSKEKKPVIQSPNLPVDHQQDPHIPAQASHTTINKEELEEHTTPVLEQSKPAEVQNITSAIEHVNEPLVEQLAGVLPTEVIAYETPASKETVTIKHPIPVAELFSNHKPA</sequence>
<gene>
    <name evidence="4" type="primary">LOC105232655</name>
</gene>
<evidence type="ECO:0000256" key="2">
    <source>
        <dbReference type="SAM" id="Phobius"/>
    </source>
</evidence>
<evidence type="ECO:0000313" key="3">
    <source>
        <dbReference type="Proteomes" id="UP001652620"/>
    </source>
</evidence>
<feature type="compositionally biased region" description="Basic and acidic residues" evidence="1">
    <location>
        <begin position="135"/>
        <end position="152"/>
    </location>
</feature>
<feature type="compositionally biased region" description="Basic and acidic residues" evidence="1">
    <location>
        <begin position="253"/>
        <end position="266"/>
    </location>
</feature>
<name>A0ABM3K983_BACDO</name>
<evidence type="ECO:0000313" key="4">
    <source>
        <dbReference type="RefSeq" id="XP_049318017.1"/>
    </source>
</evidence>
<dbReference type="GeneID" id="105232655"/>
<feature type="region of interest" description="Disordered" evidence="1">
    <location>
        <begin position="253"/>
        <end position="373"/>
    </location>
</feature>
<keyword evidence="2" id="KW-0472">Membrane</keyword>
<feature type="compositionally biased region" description="Pro residues" evidence="1">
    <location>
        <begin position="112"/>
        <end position="121"/>
    </location>
</feature>
<feature type="region of interest" description="Disordered" evidence="1">
    <location>
        <begin position="101"/>
        <end position="239"/>
    </location>
</feature>
<feature type="transmembrane region" description="Helical" evidence="2">
    <location>
        <begin position="77"/>
        <end position="93"/>
    </location>
</feature>
<dbReference type="RefSeq" id="XP_049318017.1">
    <property type="nucleotide sequence ID" value="XM_049462060.1"/>
</dbReference>
<keyword evidence="2" id="KW-1133">Transmembrane helix</keyword>
<proteinExistence type="predicted"/>
<reference evidence="4" key="1">
    <citation type="submission" date="2025-08" db="UniProtKB">
        <authorList>
            <consortium name="RefSeq"/>
        </authorList>
    </citation>
    <scope>IDENTIFICATION</scope>
    <source>
        <tissue evidence="4">Adult</tissue>
    </source>
</reference>
<dbReference type="Proteomes" id="UP001652620">
    <property type="component" value="Unplaced"/>
</dbReference>
<protein>
    <submittedName>
        <fullName evidence="4">Uncharacterized protein LOC105232655</fullName>
    </submittedName>
</protein>
<keyword evidence="2" id="KW-0812">Transmembrane</keyword>
<feature type="compositionally biased region" description="Basic and acidic residues" evidence="1">
    <location>
        <begin position="164"/>
        <end position="198"/>
    </location>
</feature>
<feature type="transmembrane region" description="Helical" evidence="2">
    <location>
        <begin position="29"/>
        <end position="48"/>
    </location>
</feature>
<feature type="compositionally biased region" description="Basic and acidic residues" evidence="1">
    <location>
        <begin position="275"/>
        <end position="285"/>
    </location>
</feature>
<organism evidence="3 4">
    <name type="scientific">Bactrocera dorsalis</name>
    <name type="common">Oriental fruit fly</name>
    <name type="synonym">Dacus dorsalis</name>
    <dbReference type="NCBI Taxonomy" id="27457"/>
    <lineage>
        <taxon>Eukaryota</taxon>
        <taxon>Metazoa</taxon>
        <taxon>Ecdysozoa</taxon>
        <taxon>Arthropoda</taxon>
        <taxon>Hexapoda</taxon>
        <taxon>Insecta</taxon>
        <taxon>Pterygota</taxon>
        <taxon>Neoptera</taxon>
        <taxon>Endopterygota</taxon>
        <taxon>Diptera</taxon>
        <taxon>Brachycera</taxon>
        <taxon>Muscomorpha</taxon>
        <taxon>Tephritoidea</taxon>
        <taxon>Tephritidae</taxon>
        <taxon>Bactrocera</taxon>
        <taxon>Bactrocera</taxon>
    </lineage>
</organism>
<feature type="compositionally biased region" description="Basic and acidic residues" evidence="1">
    <location>
        <begin position="222"/>
        <end position="233"/>
    </location>
</feature>
<feature type="compositionally biased region" description="Basic and acidic residues" evidence="1">
    <location>
        <begin position="306"/>
        <end position="350"/>
    </location>
</feature>
<accession>A0ABM3K983</accession>
<evidence type="ECO:0000256" key="1">
    <source>
        <dbReference type="SAM" id="MobiDB-lite"/>
    </source>
</evidence>
<keyword evidence="3" id="KW-1185">Reference proteome</keyword>